<dbReference type="Pfam" id="PF22939">
    <property type="entry name" value="WHD_GPIID"/>
    <property type="match status" value="1"/>
</dbReference>
<dbReference type="SMART" id="SM00248">
    <property type="entry name" value="ANK"/>
    <property type="match status" value="5"/>
</dbReference>
<dbReference type="AlphaFoldDB" id="A0AAE8M5E0"/>
<dbReference type="InterPro" id="IPR002110">
    <property type="entry name" value="Ankyrin_rpt"/>
</dbReference>
<feature type="repeat" description="ANK" evidence="1">
    <location>
        <begin position="429"/>
        <end position="461"/>
    </location>
</feature>
<feature type="repeat" description="ANK" evidence="1">
    <location>
        <begin position="1011"/>
        <end position="1043"/>
    </location>
</feature>
<dbReference type="Gene3D" id="1.25.40.20">
    <property type="entry name" value="Ankyrin repeat-containing domain"/>
    <property type="match status" value="2"/>
</dbReference>
<name>A0AAE8M5E0_9HYPO</name>
<dbReference type="Pfam" id="PF12796">
    <property type="entry name" value="Ank_2"/>
    <property type="match status" value="1"/>
</dbReference>
<dbReference type="InterPro" id="IPR036770">
    <property type="entry name" value="Ankyrin_rpt-contain_sf"/>
</dbReference>
<keyword evidence="1" id="KW-0040">ANK repeat</keyword>
<evidence type="ECO:0000259" key="2">
    <source>
        <dbReference type="Pfam" id="PF22939"/>
    </source>
</evidence>
<dbReference type="PANTHER" id="PTHR10039:SF15">
    <property type="entry name" value="NACHT DOMAIN-CONTAINING PROTEIN"/>
    <property type="match status" value="1"/>
</dbReference>
<sequence length="1101" mass="123183">MVEDGQKNSLVHEFDLQSVKMKAEIEHDISKLVNSELKRWNGLKGRRRWLPLNKDQQNLVTNSVKERANGMFRLAACLLDLLWRKDSWEELKLALNDLPSKLREVYDRIFEDIDDQGQLETANILLKWLLYSERPLSLAELLEATMVDNQGTSFSIGRRAQDKSYVSLTLSSFITISQDNLVQFAHQTVQEYLISDKAQHGLFSRRVECHEWIARCCLSYMQFCAHSPDAKENIQQTVGETFPLFEYIFNNWYWHFLAVLANPREDENLVGEVLALSSVPSGFSLSITGVIPDCEDPRLSLSKWAAVANSWLDQIASCQDAPHFSMLRDVACQGYERCIRFLFTALAPTIPTSKGYEGFVLKAAVAGRYKEMVQISVDGVLKGGWNETSWWTTTGYNEESQILEHESHEVIVQVLLNHGVNVNSVDSEDGWTALHTVAFQGDGKMIELLLSHGADPSATDYDGRTALHVASSVGHDAIVQLWLDKGLPINTKDNMGWEALDRALHRAAIDLTVQRVSAAIRTTQGDLANLESMQASLDAEYSGMLAIPRVLESNSKTMAQTISLLLKARVHDKEIHIETPQLIDEEPAESAVSYEVEFKVRDEDNSTCLTGSSTANNIIPFRGNISEIFVTRGHTKIGVSLMEDLMSRQILPSLLTTPPAELLQLRRRPRPFTMNSVKSVYIYDGTVDLIRCLIGDLVVYQGTANLTMCHVNSLELHGGATIFLTPPRIKDLGIYRGTVVFQDHFPTASSQTANFTLLAPPKGQLKTAGDFVTFPPAVQLNELVLYGGSATFLAPAQLNILVIYAGTVIFSSTVKLNELVLYGGSVTFSKESHIKSVVMYQGNVNFLARAELSEMVIYRGCATFTADCRITEMPVYGGQINFLSVAEINQLMEYGGSVHFVHDIHREIFRIIHGIVNVEERVADTTTAAIRIQELMMYGGFFNFCSRGQLKDLYKYGGFLNFNSDRVMCLLAGCGQVDMARVLLDQGVNPVEFWSGPRCLALDGGRKMEVPGWTALHEAAYRGQEAFVWMLLEKRVDLLIQDGNMPTALEIARLQGHTTIVRLLEEVNVQAFEKDSMLNGVQQVFQKYAQGIYNAFRSLRG</sequence>
<dbReference type="Pfam" id="PF00023">
    <property type="entry name" value="Ank"/>
    <property type="match status" value="1"/>
</dbReference>
<accession>A0AAE8M5E0</accession>
<evidence type="ECO:0000313" key="3">
    <source>
        <dbReference type="EMBL" id="SPJ74467.1"/>
    </source>
</evidence>
<feature type="repeat" description="ANK" evidence="1">
    <location>
        <begin position="462"/>
        <end position="494"/>
    </location>
</feature>
<keyword evidence="4" id="KW-1185">Reference proteome</keyword>
<evidence type="ECO:0000256" key="1">
    <source>
        <dbReference type="PROSITE-ProRule" id="PRU00023"/>
    </source>
</evidence>
<dbReference type="InterPro" id="IPR054471">
    <property type="entry name" value="GPIID_WHD"/>
</dbReference>
<organism evidence="3 4">
    <name type="scientific">Fusarium torulosum</name>
    <dbReference type="NCBI Taxonomy" id="33205"/>
    <lineage>
        <taxon>Eukaryota</taxon>
        <taxon>Fungi</taxon>
        <taxon>Dikarya</taxon>
        <taxon>Ascomycota</taxon>
        <taxon>Pezizomycotina</taxon>
        <taxon>Sordariomycetes</taxon>
        <taxon>Hypocreomycetidae</taxon>
        <taxon>Hypocreales</taxon>
        <taxon>Nectriaceae</taxon>
        <taxon>Fusarium</taxon>
    </lineage>
</organism>
<dbReference type="SUPFAM" id="SSF48403">
    <property type="entry name" value="Ankyrin repeat"/>
    <property type="match status" value="2"/>
</dbReference>
<dbReference type="PROSITE" id="PS50088">
    <property type="entry name" value="ANK_REPEAT"/>
    <property type="match status" value="3"/>
</dbReference>
<dbReference type="PANTHER" id="PTHR10039">
    <property type="entry name" value="AMELOGENIN"/>
    <property type="match status" value="1"/>
</dbReference>
<dbReference type="Proteomes" id="UP001187734">
    <property type="component" value="Unassembled WGS sequence"/>
</dbReference>
<reference evidence="3" key="1">
    <citation type="submission" date="2018-03" db="EMBL/GenBank/DDBJ databases">
        <authorList>
            <person name="Guldener U."/>
        </authorList>
    </citation>
    <scope>NUCLEOTIDE SEQUENCE</scope>
</reference>
<proteinExistence type="predicted"/>
<protein>
    <recommendedName>
        <fullName evidence="2">GPI inositol-deacylase winged helix domain-containing protein</fullName>
    </recommendedName>
</protein>
<feature type="domain" description="GPI inositol-deacylase winged helix" evidence="2">
    <location>
        <begin position="121"/>
        <end position="199"/>
    </location>
</feature>
<dbReference type="EMBL" id="ONZP01000123">
    <property type="protein sequence ID" value="SPJ74467.1"/>
    <property type="molecule type" value="Genomic_DNA"/>
</dbReference>
<gene>
    <name evidence="3" type="ORF">FTOL_04198</name>
</gene>
<evidence type="ECO:0000313" key="4">
    <source>
        <dbReference type="Proteomes" id="UP001187734"/>
    </source>
</evidence>
<comment type="caution">
    <text evidence="3">The sequence shown here is derived from an EMBL/GenBank/DDBJ whole genome shotgun (WGS) entry which is preliminary data.</text>
</comment>
<dbReference type="PROSITE" id="PS50297">
    <property type="entry name" value="ANK_REP_REGION"/>
    <property type="match status" value="3"/>
</dbReference>